<dbReference type="CDD" id="cd00298">
    <property type="entry name" value="ACD_sHsps_p23-like"/>
    <property type="match status" value="1"/>
</dbReference>
<comment type="caution">
    <text evidence="1">The sequence shown here is derived from an EMBL/GenBank/DDBJ whole genome shotgun (WGS) entry which is preliminary data.</text>
</comment>
<gene>
    <name evidence="1" type="ORF">ACH5RR_038662</name>
</gene>
<dbReference type="AlphaFoldDB" id="A0ABD2XZE8"/>
<dbReference type="PANTHER" id="PTHR46991:SF4">
    <property type="entry name" value="14.7 KDA HEAT SHOCK PROTEIN-LIKE"/>
    <property type="match status" value="1"/>
</dbReference>
<organism evidence="1 2">
    <name type="scientific">Cinchona calisaya</name>
    <dbReference type="NCBI Taxonomy" id="153742"/>
    <lineage>
        <taxon>Eukaryota</taxon>
        <taxon>Viridiplantae</taxon>
        <taxon>Streptophyta</taxon>
        <taxon>Embryophyta</taxon>
        <taxon>Tracheophyta</taxon>
        <taxon>Spermatophyta</taxon>
        <taxon>Magnoliopsida</taxon>
        <taxon>eudicotyledons</taxon>
        <taxon>Gunneridae</taxon>
        <taxon>Pentapetalae</taxon>
        <taxon>asterids</taxon>
        <taxon>lamiids</taxon>
        <taxon>Gentianales</taxon>
        <taxon>Rubiaceae</taxon>
        <taxon>Cinchonoideae</taxon>
        <taxon>Cinchoneae</taxon>
        <taxon>Cinchona</taxon>
    </lineage>
</organism>
<name>A0ABD2XZE8_9GENT</name>
<dbReference type="Gene3D" id="2.60.40.790">
    <property type="match status" value="1"/>
</dbReference>
<dbReference type="Proteomes" id="UP001630127">
    <property type="component" value="Unassembled WGS sequence"/>
</dbReference>
<reference evidence="1 2" key="1">
    <citation type="submission" date="2024-11" db="EMBL/GenBank/DDBJ databases">
        <title>A near-complete genome assembly of Cinchona calisaya.</title>
        <authorList>
            <person name="Lian D.C."/>
            <person name="Zhao X.W."/>
            <person name="Wei L."/>
        </authorList>
    </citation>
    <scope>NUCLEOTIDE SEQUENCE [LARGE SCALE GENOMIC DNA]</scope>
    <source>
        <tissue evidence="1">Nenye</tissue>
    </source>
</reference>
<keyword evidence="2" id="KW-1185">Reference proteome</keyword>
<proteinExistence type="predicted"/>
<evidence type="ECO:0000313" key="2">
    <source>
        <dbReference type="Proteomes" id="UP001630127"/>
    </source>
</evidence>
<evidence type="ECO:0008006" key="3">
    <source>
        <dbReference type="Google" id="ProtNLM"/>
    </source>
</evidence>
<dbReference type="SUPFAM" id="SSF49764">
    <property type="entry name" value="HSP20-like chaperones"/>
    <property type="match status" value="1"/>
</dbReference>
<dbReference type="InterPro" id="IPR008978">
    <property type="entry name" value="HSP20-like_chaperone"/>
</dbReference>
<dbReference type="InterPro" id="IPR044656">
    <property type="entry name" value="HSP14.7/HSP23.5/HSP23.6-like"/>
</dbReference>
<evidence type="ECO:0000313" key="1">
    <source>
        <dbReference type="EMBL" id="KAL3499569.1"/>
    </source>
</evidence>
<dbReference type="PANTHER" id="PTHR46991">
    <property type="entry name" value="23.5 KDA HEAT SHOCK PROTEIN, MITOCHONDRIAL"/>
    <property type="match status" value="1"/>
</dbReference>
<protein>
    <recommendedName>
        <fullName evidence="3">SHSP domain-containing protein</fullName>
    </recommendedName>
</protein>
<sequence>MASTALLTKFLRRKTPLTTAVSTLFLSSGGMPDSLNKPRNKIVPHPFQTGGPMSPYLHKAVKGGVLLRVNMPGVDQTQLKIRFENNDIFFEAEGQPEHPSERGRTYKGGFGLFGPNFKIAKIEPEMRNGILRVFITVHAVDENALLESDCTASFTTL</sequence>
<dbReference type="EMBL" id="JBJUIK010000016">
    <property type="protein sequence ID" value="KAL3499569.1"/>
    <property type="molecule type" value="Genomic_DNA"/>
</dbReference>
<accession>A0ABD2XZE8</accession>